<evidence type="ECO:0000259" key="1">
    <source>
        <dbReference type="PROSITE" id="PS51186"/>
    </source>
</evidence>
<organism evidence="2 3">
    <name type="scientific">Solirubrobacter phytolaccae</name>
    <dbReference type="NCBI Taxonomy" id="1404360"/>
    <lineage>
        <taxon>Bacteria</taxon>
        <taxon>Bacillati</taxon>
        <taxon>Actinomycetota</taxon>
        <taxon>Thermoleophilia</taxon>
        <taxon>Solirubrobacterales</taxon>
        <taxon>Solirubrobacteraceae</taxon>
        <taxon>Solirubrobacter</taxon>
    </lineage>
</organism>
<protein>
    <submittedName>
        <fullName evidence="2">GNAT family N-acetyltransferase</fullName>
    </submittedName>
</protein>
<dbReference type="AlphaFoldDB" id="A0A9X3NC09"/>
<dbReference type="PROSITE" id="PS51186">
    <property type="entry name" value="GNAT"/>
    <property type="match status" value="1"/>
</dbReference>
<dbReference type="RefSeq" id="WP_270027592.1">
    <property type="nucleotide sequence ID" value="NZ_JAPDDP010000048.1"/>
</dbReference>
<dbReference type="PANTHER" id="PTHR42791">
    <property type="entry name" value="GNAT FAMILY ACETYLTRANSFERASE"/>
    <property type="match status" value="1"/>
</dbReference>
<dbReference type="Pfam" id="PF00583">
    <property type="entry name" value="Acetyltransf_1"/>
    <property type="match status" value="1"/>
</dbReference>
<accession>A0A9X3NC09</accession>
<evidence type="ECO:0000313" key="3">
    <source>
        <dbReference type="Proteomes" id="UP001147653"/>
    </source>
</evidence>
<sequence>MLVSPTAAVRPMRAGEEAVVARMLAAALADDPFIRWIAGTDPDRATAWMLAGLKMAERHGLVLVDETLDGAAVLMRPGSMPLPVRENLKLLPSLVRAVGVRRVPGVLRALTALEHAHPDEPHWTGLVLGVHPAAQGTGVGRRVIAAALDVVNDEPAYLEVCEGGPITLYARFGFATHARVTPGHGAPRMTTMWRDAITRRG</sequence>
<dbReference type="InterPro" id="IPR000182">
    <property type="entry name" value="GNAT_dom"/>
</dbReference>
<dbReference type="PANTHER" id="PTHR42791:SF1">
    <property type="entry name" value="N-ACETYLTRANSFERASE DOMAIN-CONTAINING PROTEIN"/>
    <property type="match status" value="1"/>
</dbReference>
<reference evidence="2" key="1">
    <citation type="submission" date="2022-10" db="EMBL/GenBank/DDBJ databases">
        <title>The WGS of Solirubrobacter phytolaccae KCTC 29190.</title>
        <authorList>
            <person name="Jiang Z."/>
        </authorList>
    </citation>
    <scope>NUCLEOTIDE SEQUENCE</scope>
    <source>
        <strain evidence="2">KCTC 29190</strain>
    </source>
</reference>
<dbReference type="EMBL" id="JAPDDP010000048">
    <property type="protein sequence ID" value="MDA0183196.1"/>
    <property type="molecule type" value="Genomic_DNA"/>
</dbReference>
<comment type="caution">
    <text evidence="2">The sequence shown here is derived from an EMBL/GenBank/DDBJ whole genome shotgun (WGS) entry which is preliminary data.</text>
</comment>
<dbReference type="InterPro" id="IPR052523">
    <property type="entry name" value="Trichothecene_AcTrans"/>
</dbReference>
<keyword evidence="3" id="KW-1185">Reference proteome</keyword>
<proteinExistence type="predicted"/>
<dbReference type="SUPFAM" id="SSF55729">
    <property type="entry name" value="Acyl-CoA N-acyltransferases (Nat)"/>
    <property type="match status" value="1"/>
</dbReference>
<gene>
    <name evidence="2" type="ORF">OJ997_22995</name>
</gene>
<dbReference type="Proteomes" id="UP001147653">
    <property type="component" value="Unassembled WGS sequence"/>
</dbReference>
<feature type="domain" description="N-acetyltransferase" evidence="1">
    <location>
        <begin position="51"/>
        <end position="197"/>
    </location>
</feature>
<name>A0A9X3NC09_9ACTN</name>
<dbReference type="Gene3D" id="3.40.630.30">
    <property type="match status" value="1"/>
</dbReference>
<dbReference type="InterPro" id="IPR016181">
    <property type="entry name" value="Acyl_CoA_acyltransferase"/>
</dbReference>
<dbReference type="GO" id="GO:0016747">
    <property type="term" value="F:acyltransferase activity, transferring groups other than amino-acyl groups"/>
    <property type="evidence" value="ECO:0007669"/>
    <property type="project" value="InterPro"/>
</dbReference>
<evidence type="ECO:0000313" key="2">
    <source>
        <dbReference type="EMBL" id="MDA0183196.1"/>
    </source>
</evidence>